<sequence>MEIEKVMAALAESYWGRHASEPELLAMTGELRRDSASIAPAALGRSGALFTVEPAHFDALMQAEAKR</sequence>
<proteinExistence type="predicted"/>
<gene>
    <name evidence="1" type="ORF">J2045_000910</name>
</gene>
<name>A0ABU0G3L4_9HYPH</name>
<organism evidence="1 2">
    <name type="scientific">Peteryoungia aggregata LMG 23059</name>
    <dbReference type="NCBI Taxonomy" id="1368425"/>
    <lineage>
        <taxon>Bacteria</taxon>
        <taxon>Pseudomonadati</taxon>
        <taxon>Pseudomonadota</taxon>
        <taxon>Alphaproteobacteria</taxon>
        <taxon>Hyphomicrobiales</taxon>
        <taxon>Rhizobiaceae</taxon>
        <taxon>Peteryoungia</taxon>
    </lineage>
</organism>
<dbReference type="RefSeq" id="WP_307369865.1">
    <property type="nucleotide sequence ID" value="NZ_JAUSUW010000002.1"/>
</dbReference>
<reference evidence="1 2" key="1">
    <citation type="submission" date="2023-07" db="EMBL/GenBank/DDBJ databases">
        <title>Genomic Encyclopedia of Type Strains, Phase IV (KMG-IV): sequencing the most valuable type-strain genomes for metagenomic binning, comparative biology and taxonomic classification.</title>
        <authorList>
            <person name="Goeker M."/>
        </authorList>
    </citation>
    <scope>NUCLEOTIDE SEQUENCE [LARGE SCALE GENOMIC DNA]</scope>
    <source>
        <strain evidence="1 2">DSM 1111</strain>
    </source>
</reference>
<keyword evidence="2" id="KW-1185">Reference proteome</keyword>
<protein>
    <submittedName>
        <fullName evidence="1">Uncharacterized protein</fullName>
    </submittedName>
</protein>
<dbReference type="Proteomes" id="UP001238496">
    <property type="component" value="Unassembled WGS sequence"/>
</dbReference>
<evidence type="ECO:0000313" key="1">
    <source>
        <dbReference type="EMBL" id="MDQ0419897.1"/>
    </source>
</evidence>
<accession>A0ABU0G3L4</accession>
<dbReference type="EMBL" id="JAUSUW010000002">
    <property type="protein sequence ID" value="MDQ0419897.1"/>
    <property type="molecule type" value="Genomic_DNA"/>
</dbReference>
<comment type="caution">
    <text evidence="1">The sequence shown here is derived from an EMBL/GenBank/DDBJ whole genome shotgun (WGS) entry which is preliminary data.</text>
</comment>
<evidence type="ECO:0000313" key="2">
    <source>
        <dbReference type="Proteomes" id="UP001238496"/>
    </source>
</evidence>